<evidence type="ECO:0000256" key="3">
    <source>
        <dbReference type="ARBA" id="ARBA00022603"/>
    </source>
</evidence>
<reference evidence="11 13" key="1">
    <citation type="submission" date="2023-07" db="EMBL/GenBank/DDBJ databases">
        <title>Unpublished Manusciprt.</title>
        <authorList>
            <person name="Aydin F."/>
            <person name="Tarhane S."/>
            <person name="Saticioglu I.B."/>
            <person name="Karakaya E."/>
            <person name="Abay S."/>
            <person name="Guran O."/>
            <person name="Bozkurt E."/>
            <person name="Uzum N."/>
            <person name="Olgun K."/>
            <person name="Jablonski D."/>
        </authorList>
    </citation>
    <scope>NUCLEOTIDE SEQUENCE</scope>
    <source>
        <strain evidence="13">faydin-H75</strain>
        <strain evidence="11">Faydin-H76</strain>
    </source>
</reference>
<dbReference type="SUPFAM" id="SSF53335">
    <property type="entry name" value="S-adenosyl-L-methionine-dependent methyltransferases"/>
    <property type="match status" value="1"/>
</dbReference>
<keyword evidence="3 11" id="KW-0489">Methyltransferase</keyword>
<sequence>MKKLVDFFEYLKRYHIDVLDTISIMLELFILKIQNPRAIQSLISKETKKEDIYQEFCNLIQTFIKPSFYVKINPNTNILKILKTIHQIPLNNEIIEQFLHTITQKKTSNKLYYYSTPLEVNQLLISLLEIKPGDEIYNPCYGIGSVFLSLANSTSDVKLYGEELDERLSNIAHLVAQVAKIKNIKLCVNDILKQPIFKTKDGFEHFDKVLCNPPLYAHMGIEYLKEDERFGKMGILVKNYPELVFLTHALSHLKKRGVFIVRNQTLQKSSLEEKLRERLCKEKMIEAIIELPKNIFPHQSHEFSILVISPENENILHINANNEYFYQKDGKYNRLIHIDEISNIFCKKLCTPYSTLTPLNEIQIHDLRAQTYLNKNNANINIHTLKSLGIEIFRGQRVYGSTKDKPITYYDVGIADFKPYGFTQDFENKKEYGDAIKIQRYALKSYDILLSLRGISPKITILGEINSLCVANAGIITLRAKNKKIAIGLYCYFFSSKGEKSLKKIYEQSGENTVNIENLYNLNIPKNYDKNHKDIFTKIQELSKDLEAIDKKIQQLKETE</sequence>
<comment type="similarity">
    <text evidence="1">Belongs to the N(4)/N(6)-methyltransferase family.</text>
</comment>
<dbReference type="GO" id="GO:0003677">
    <property type="term" value="F:DNA binding"/>
    <property type="evidence" value="ECO:0007669"/>
    <property type="project" value="UniProtKB-KW"/>
</dbReference>
<reference evidence="10 12" key="3">
    <citation type="journal article" date="2024" name="Syst. Appl. Microbiol.">
        <title>Helicobacter cappadocius sp. nov., from lizards: The first psychrotrophic Helicobacter species.</title>
        <authorList>
            <person name="Aydin F."/>
            <person name="Tarhane S."/>
            <person name="Karakaya E."/>
            <person name="Abay S."/>
            <person name="Kayman T."/>
            <person name="Guran O."/>
            <person name="Bozkurt E."/>
            <person name="Uzum N."/>
            <person name="Avci A."/>
            <person name="Olgun K."/>
            <person name="Jablonski D."/>
            <person name="Guran C."/>
            <person name="Burcin Saticioglu I."/>
        </authorList>
    </citation>
    <scope>NUCLEOTIDE SEQUENCE [LARGE SCALE GENOMIC DNA]</scope>
    <source>
        <strain evidence="10">Faydin-H75</strain>
        <strain evidence="12">faydin-H76</strain>
    </source>
</reference>
<dbReference type="EC" id="2.1.1.72" evidence="2"/>
<dbReference type="Pfam" id="PF02384">
    <property type="entry name" value="N6_Mtase"/>
    <property type="match status" value="1"/>
</dbReference>
<dbReference type="Gene3D" id="3.40.50.150">
    <property type="entry name" value="Vaccinia Virus protein VP39"/>
    <property type="match status" value="1"/>
</dbReference>
<evidence type="ECO:0000256" key="8">
    <source>
        <dbReference type="ARBA" id="ARBA00047942"/>
    </source>
</evidence>
<dbReference type="InterPro" id="IPR003356">
    <property type="entry name" value="DNA_methylase_A-5"/>
</dbReference>
<dbReference type="Gene3D" id="3.90.220.20">
    <property type="entry name" value="DNA methylase specificity domains"/>
    <property type="match status" value="1"/>
</dbReference>
<reference evidence="10" key="2">
    <citation type="submission" date="2023-07" db="EMBL/GenBank/DDBJ databases">
        <authorList>
            <person name="Aydin F."/>
            <person name="Tarhane S."/>
            <person name="Saticioglu I.B."/>
            <person name="Karakaya E."/>
            <person name="Abay S."/>
            <person name="Guran O."/>
            <person name="Bozkurt E."/>
            <person name="Uzum N."/>
            <person name="Olgun K."/>
            <person name="Jablonski D."/>
        </authorList>
    </citation>
    <scope>NUCLEOTIDE SEQUENCE</scope>
    <source>
        <strain evidence="10">Faydin-H75</strain>
    </source>
</reference>
<dbReference type="PANTHER" id="PTHR42933:SF1">
    <property type="entry name" value="SITE-SPECIFIC DNA-METHYLTRANSFERASE (ADENINE-SPECIFIC)"/>
    <property type="match status" value="1"/>
</dbReference>
<dbReference type="SUPFAM" id="SSF116734">
    <property type="entry name" value="DNA methylase specificity domain"/>
    <property type="match status" value="1"/>
</dbReference>
<comment type="caution">
    <text evidence="11">The sequence shown here is derived from an EMBL/GenBank/DDBJ whole genome shotgun (WGS) entry which is preliminary data.</text>
</comment>
<dbReference type="EMBL" id="JAUYZK010000001">
    <property type="protein sequence ID" value="MDP2538197.1"/>
    <property type="molecule type" value="Genomic_DNA"/>
</dbReference>
<dbReference type="InterPro" id="IPR051537">
    <property type="entry name" value="DNA_Adenine_Mtase"/>
</dbReference>
<proteinExistence type="inferred from homology"/>
<evidence type="ECO:0000313" key="10">
    <source>
        <dbReference type="EMBL" id="MDO7252330.1"/>
    </source>
</evidence>
<name>A0AA90PQD2_9HELI</name>
<evidence type="ECO:0000256" key="4">
    <source>
        <dbReference type="ARBA" id="ARBA00022679"/>
    </source>
</evidence>
<keyword evidence="5" id="KW-0949">S-adenosyl-L-methionine</keyword>
<dbReference type="GO" id="GO:0008170">
    <property type="term" value="F:N-methyltransferase activity"/>
    <property type="evidence" value="ECO:0007669"/>
    <property type="project" value="InterPro"/>
</dbReference>
<dbReference type="InterPro" id="IPR044946">
    <property type="entry name" value="Restrct_endonuc_typeI_TRD_sf"/>
</dbReference>
<evidence type="ECO:0000256" key="6">
    <source>
        <dbReference type="ARBA" id="ARBA00022747"/>
    </source>
</evidence>
<feature type="domain" description="DNA methylase adenine-specific" evidence="9">
    <location>
        <begin position="93"/>
        <end position="366"/>
    </location>
</feature>
<evidence type="ECO:0000313" key="11">
    <source>
        <dbReference type="EMBL" id="MDP2538197.1"/>
    </source>
</evidence>
<evidence type="ECO:0000256" key="2">
    <source>
        <dbReference type="ARBA" id="ARBA00011900"/>
    </source>
</evidence>
<dbReference type="Proteomes" id="UP001177258">
    <property type="component" value="Unassembled WGS sequence"/>
</dbReference>
<dbReference type="AlphaFoldDB" id="A0AA90PQD2"/>
<comment type="catalytic activity">
    <reaction evidence="8">
        <text>a 2'-deoxyadenosine in DNA + S-adenosyl-L-methionine = an N(6)-methyl-2'-deoxyadenosine in DNA + S-adenosyl-L-homocysteine + H(+)</text>
        <dbReference type="Rhea" id="RHEA:15197"/>
        <dbReference type="Rhea" id="RHEA-COMP:12418"/>
        <dbReference type="Rhea" id="RHEA-COMP:12419"/>
        <dbReference type="ChEBI" id="CHEBI:15378"/>
        <dbReference type="ChEBI" id="CHEBI:57856"/>
        <dbReference type="ChEBI" id="CHEBI:59789"/>
        <dbReference type="ChEBI" id="CHEBI:90615"/>
        <dbReference type="ChEBI" id="CHEBI:90616"/>
        <dbReference type="EC" id="2.1.1.72"/>
    </reaction>
</comment>
<accession>A0AA90PQD2</accession>
<evidence type="ECO:0000313" key="13">
    <source>
        <dbReference type="Proteomes" id="UP001240777"/>
    </source>
</evidence>
<keyword evidence="7" id="KW-0238">DNA-binding</keyword>
<dbReference type="GO" id="GO:0009007">
    <property type="term" value="F:site-specific DNA-methyltransferase (adenine-specific) activity"/>
    <property type="evidence" value="ECO:0007669"/>
    <property type="project" value="UniProtKB-EC"/>
</dbReference>
<organism evidence="11 12">
    <name type="scientific">Helicobacter cappadocius</name>
    <dbReference type="NCBI Taxonomy" id="3063998"/>
    <lineage>
        <taxon>Bacteria</taxon>
        <taxon>Pseudomonadati</taxon>
        <taxon>Campylobacterota</taxon>
        <taxon>Epsilonproteobacteria</taxon>
        <taxon>Campylobacterales</taxon>
        <taxon>Helicobacteraceae</taxon>
        <taxon>Helicobacter</taxon>
    </lineage>
</organism>
<dbReference type="RefSeq" id="WP_305516174.1">
    <property type="nucleotide sequence ID" value="NZ_JAUPEV010000001.1"/>
</dbReference>
<evidence type="ECO:0000256" key="5">
    <source>
        <dbReference type="ARBA" id="ARBA00022691"/>
    </source>
</evidence>
<dbReference type="GO" id="GO:0009307">
    <property type="term" value="P:DNA restriction-modification system"/>
    <property type="evidence" value="ECO:0007669"/>
    <property type="project" value="UniProtKB-KW"/>
</dbReference>
<dbReference type="CDD" id="cd02440">
    <property type="entry name" value="AdoMet_MTases"/>
    <property type="match status" value="1"/>
</dbReference>
<dbReference type="PANTHER" id="PTHR42933">
    <property type="entry name" value="SLR6095 PROTEIN"/>
    <property type="match status" value="1"/>
</dbReference>
<evidence type="ECO:0000313" key="12">
    <source>
        <dbReference type="Proteomes" id="UP001177258"/>
    </source>
</evidence>
<keyword evidence="6" id="KW-0680">Restriction system</keyword>
<evidence type="ECO:0000259" key="9">
    <source>
        <dbReference type="Pfam" id="PF02384"/>
    </source>
</evidence>
<gene>
    <name evidence="10" type="ORF">Q5I04_00145</name>
    <name evidence="11" type="ORF">Q5I06_00145</name>
</gene>
<protein>
    <recommendedName>
        <fullName evidence="2">site-specific DNA-methyltransferase (adenine-specific)</fullName>
        <ecNumber evidence="2">2.1.1.72</ecNumber>
    </recommendedName>
</protein>
<dbReference type="GO" id="GO:0032259">
    <property type="term" value="P:methylation"/>
    <property type="evidence" value="ECO:0007669"/>
    <property type="project" value="UniProtKB-KW"/>
</dbReference>
<keyword evidence="13" id="KW-1185">Reference proteome</keyword>
<evidence type="ECO:0000256" key="1">
    <source>
        <dbReference type="ARBA" id="ARBA00006594"/>
    </source>
</evidence>
<evidence type="ECO:0000256" key="7">
    <source>
        <dbReference type="ARBA" id="ARBA00023125"/>
    </source>
</evidence>
<dbReference type="EMBL" id="JAUPEV010000001">
    <property type="protein sequence ID" value="MDO7252330.1"/>
    <property type="molecule type" value="Genomic_DNA"/>
</dbReference>
<dbReference type="Proteomes" id="UP001240777">
    <property type="component" value="Unassembled WGS sequence"/>
</dbReference>
<keyword evidence="4" id="KW-0808">Transferase</keyword>
<dbReference type="InterPro" id="IPR029063">
    <property type="entry name" value="SAM-dependent_MTases_sf"/>
</dbReference>